<evidence type="ECO:0000313" key="1">
    <source>
        <dbReference type="EMBL" id="RZB30947.1"/>
    </source>
</evidence>
<gene>
    <name evidence="1" type="ORF">AEth_00901</name>
</gene>
<organism evidence="1 2">
    <name type="scientific">Candidatus Argoarchaeum ethanivorans</name>
    <dbReference type="NCBI Taxonomy" id="2608793"/>
    <lineage>
        <taxon>Archaea</taxon>
        <taxon>Methanobacteriati</taxon>
        <taxon>Methanobacteriota</taxon>
        <taxon>Stenosarchaea group</taxon>
        <taxon>Methanomicrobia</taxon>
        <taxon>Methanosarcinales</taxon>
        <taxon>Methanosarcinales incertae sedis</taxon>
        <taxon>GOM Arc I cluster</taxon>
        <taxon>Candidatus Argoarchaeum</taxon>
    </lineage>
</organism>
<accession>A0A8B3S1S3</accession>
<sequence length="49" mass="5312">MREIFTSGSVKGLIATLGAITSKKKGVLWALLDKMMLDCMYMVTTVSAT</sequence>
<name>A0A8B3S1S3_9EURY</name>
<reference evidence="2" key="1">
    <citation type="submission" date="2019-01" db="EMBL/GenBank/DDBJ databases">
        <title>Anaerobic oxidation of ethane by archaea from a marine hydrocarbon seep.</title>
        <authorList>
            <person name="Musat F."/>
        </authorList>
    </citation>
    <scope>NUCLEOTIDE SEQUENCE [LARGE SCALE GENOMIC DNA]</scope>
</reference>
<proteinExistence type="predicted"/>
<dbReference type="Proteomes" id="UP000291831">
    <property type="component" value="Unassembled WGS sequence"/>
</dbReference>
<evidence type="ECO:0000313" key="2">
    <source>
        <dbReference type="Proteomes" id="UP000291831"/>
    </source>
</evidence>
<comment type="caution">
    <text evidence="1">The sequence shown here is derived from an EMBL/GenBank/DDBJ whole genome shotgun (WGS) entry which is preliminary data.</text>
</comment>
<dbReference type="AlphaFoldDB" id="A0A8B3S1S3"/>
<protein>
    <submittedName>
        <fullName evidence="1">Uncharacterized protein</fullName>
    </submittedName>
</protein>
<dbReference type="EMBL" id="RPGO01000024">
    <property type="protein sequence ID" value="RZB30947.1"/>
    <property type="molecule type" value="Genomic_DNA"/>
</dbReference>